<gene>
    <name evidence="1" type="ORF">T4E_6101</name>
</gene>
<organism evidence="1 2">
    <name type="scientific">Trichinella pseudospiralis</name>
    <name type="common">Parasitic roundworm</name>
    <dbReference type="NCBI Taxonomy" id="6337"/>
    <lineage>
        <taxon>Eukaryota</taxon>
        <taxon>Metazoa</taxon>
        <taxon>Ecdysozoa</taxon>
        <taxon>Nematoda</taxon>
        <taxon>Enoplea</taxon>
        <taxon>Dorylaimia</taxon>
        <taxon>Trichinellida</taxon>
        <taxon>Trichinellidae</taxon>
        <taxon>Trichinella</taxon>
    </lineage>
</organism>
<accession>A0A0V0XHZ3</accession>
<evidence type="ECO:0000313" key="2">
    <source>
        <dbReference type="Proteomes" id="UP000054815"/>
    </source>
</evidence>
<sequence length="128" mass="14300">MAYCSGEVDSVIERGERKYCARSVINRNYINEQPGPFQASEKHVLWTRSNLLKPLLGFSFHNVKGDNGPLGTITKPPVISVVWQFLVRLIKLVLLPLIPLSTGRGQITMAVDYHLPSVIISLHYGQQG</sequence>
<comment type="caution">
    <text evidence="1">The sequence shown here is derived from an EMBL/GenBank/DDBJ whole genome shotgun (WGS) entry which is preliminary data.</text>
</comment>
<name>A0A0V0XHZ3_TRIPS</name>
<evidence type="ECO:0000313" key="1">
    <source>
        <dbReference type="EMBL" id="KRX87576.1"/>
    </source>
</evidence>
<dbReference type="Proteomes" id="UP000054815">
    <property type="component" value="Unassembled WGS sequence"/>
</dbReference>
<protein>
    <submittedName>
        <fullName evidence="1">Uncharacterized protein</fullName>
    </submittedName>
</protein>
<dbReference type="EMBL" id="JYDU01000278">
    <property type="protein sequence ID" value="KRX87576.1"/>
    <property type="molecule type" value="Genomic_DNA"/>
</dbReference>
<proteinExistence type="predicted"/>
<reference evidence="1 2" key="1">
    <citation type="submission" date="2015-01" db="EMBL/GenBank/DDBJ databases">
        <title>Evolution of Trichinella species and genotypes.</title>
        <authorList>
            <person name="Korhonen P.K."/>
            <person name="Edoardo P."/>
            <person name="Giuseppe L.R."/>
            <person name="Gasser R.B."/>
        </authorList>
    </citation>
    <scope>NUCLEOTIDE SEQUENCE [LARGE SCALE GENOMIC DNA]</scope>
    <source>
        <strain evidence="1">ISS141</strain>
    </source>
</reference>
<dbReference type="AlphaFoldDB" id="A0A0V0XHZ3"/>